<reference evidence="11" key="1">
    <citation type="submission" date="2023-06" db="EMBL/GenBank/DDBJ databases">
        <title>Conoideocrella luteorostrata (Hypocreales: Clavicipitaceae), a potential biocontrol fungus for elongate hemlock scale in United States Christmas tree production areas.</title>
        <authorList>
            <person name="Barrett H."/>
            <person name="Lovett B."/>
            <person name="Macias A.M."/>
            <person name="Stajich J.E."/>
            <person name="Kasson M.T."/>
        </authorList>
    </citation>
    <scope>NUCLEOTIDE SEQUENCE</scope>
    <source>
        <strain evidence="11">ARSEF 14590</strain>
    </source>
</reference>
<dbReference type="AlphaFoldDB" id="A0AAJ0CJ23"/>
<organism evidence="11 12">
    <name type="scientific">Conoideocrella luteorostrata</name>
    <dbReference type="NCBI Taxonomy" id="1105319"/>
    <lineage>
        <taxon>Eukaryota</taxon>
        <taxon>Fungi</taxon>
        <taxon>Dikarya</taxon>
        <taxon>Ascomycota</taxon>
        <taxon>Pezizomycotina</taxon>
        <taxon>Sordariomycetes</taxon>
        <taxon>Hypocreomycetidae</taxon>
        <taxon>Hypocreales</taxon>
        <taxon>Clavicipitaceae</taxon>
        <taxon>Conoideocrella</taxon>
    </lineage>
</organism>
<evidence type="ECO:0000256" key="10">
    <source>
        <dbReference type="ARBA" id="ARBA00049248"/>
    </source>
</evidence>
<keyword evidence="12" id="KW-1185">Reference proteome</keyword>
<evidence type="ECO:0000256" key="4">
    <source>
        <dbReference type="ARBA" id="ARBA00012881"/>
    </source>
</evidence>
<dbReference type="InterPro" id="IPR025700">
    <property type="entry name" value="Lys/Orn_oxygenase"/>
</dbReference>
<evidence type="ECO:0000256" key="9">
    <source>
        <dbReference type="ARBA" id="ARBA00047598"/>
    </source>
</evidence>
<evidence type="ECO:0000256" key="3">
    <source>
        <dbReference type="ARBA" id="ARBA00007588"/>
    </source>
</evidence>
<comment type="pathway">
    <text evidence="2">Siderophore biosynthesis.</text>
</comment>
<keyword evidence="5" id="KW-0285">Flavoprotein</keyword>
<name>A0AAJ0CJ23_9HYPO</name>
<sequence length="555" mass="61352">EKILILEADSSCGGTWSRDRLYPGLKSNNLRGSYEYPDFPMSEDVYGVQDGQHIPAAVLHRYLTDFARQFGVLARTRFNTRVDALQAKKDHTWDVHISPSSGCHSPETGSPEVLPAKKIIIATGLTSRPNIPSYPGQETLTSTFFHAKEFCHRSDTVDSCENAVVIGAGKSAFDCAYAFATEGSKAQVQLVIRPTGQGPVWLCPPYVTPFKRAMEELLNTRLLTWFSPCPWGGEDGFGLARGFLHGTAVGRFLTRNFWAALSSEVVESHGYNDHPELFKLKPWQSAFWTGSGVGIHNYPTNFFDLVKQGKISVHVADVASVGGTSIHLTDGSTLDDVDVVVCATGWTKESTIRFIDCEPSSCITRLPASDKQALLSAADSSILSAFPILKDQPVLRHHTAAPAAAAATTSRKQKKHGREPFRNYRFIVPPDHVPHRNIAYAGMVSTVSTAMFANAQALWIAAFFDGKLRRGPKTQEEVTKEVLLHTEFGKWRYPCGYGAELPDFAFDSLPYVDLLLNDLGLKPHRKATQLMELTEPYKPWDYKGLVDEWLAGQGE</sequence>
<evidence type="ECO:0000256" key="7">
    <source>
        <dbReference type="ARBA" id="ARBA00022857"/>
    </source>
</evidence>
<evidence type="ECO:0000256" key="6">
    <source>
        <dbReference type="ARBA" id="ARBA00022827"/>
    </source>
</evidence>
<dbReference type="SUPFAM" id="SSF51905">
    <property type="entry name" value="FAD/NAD(P)-binding domain"/>
    <property type="match status" value="3"/>
</dbReference>
<proteinExistence type="inferred from homology"/>
<dbReference type="InterPro" id="IPR036188">
    <property type="entry name" value="FAD/NAD-bd_sf"/>
</dbReference>
<accession>A0AAJ0CJ23</accession>
<evidence type="ECO:0000256" key="2">
    <source>
        <dbReference type="ARBA" id="ARBA00004924"/>
    </source>
</evidence>
<comment type="catalytic activity">
    <reaction evidence="9">
        <text>L-ornithine + NADPH + O2 = N(5)-hydroxy-L-ornithine + NADP(+) + H2O</text>
        <dbReference type="Rhea" id="RHEA:41508"/>
        <dbReference type="ChEBI" id="CHEBI:15377"/>
        <dbReference type="ChEBI" id="CHEBI:15379"/>
        <dbReference type="ChEBI" id="CHEBI:46911"/>
        <dbReference type="ChEBI" id="CHEBI:57783"/>
        <dbReference type="ChEBI" id="CHEBI:58349"/>
        <dbReference type="ChEBI" id="CHEBI:78275"/>
        <dbReference type="EC" id="1.14.13.196"/>
    </reaction>
</comment>
<dbReference type="EC" id="1.14.13.196" evidence="4"/>
<dbReference type="EMBL" id="JASWJB010000190">
    <property type="protein sequence ID" value="KAK2593874.1"/>
    <property type="molecule type" value="Genomic_DNA"/>
</dbReference>
<feature type="non-terminal residue" evidence="11">
    <location>
        <position position="1"/>
    </location>
</feature>
<evidence type="ECO:0000256" key="8">
    <source>
        <dbReference type="ARBA" id="ARBA00023002"/>
    </source>
</evidence>
<evidence type="ECO:0000256" key="1">
    <source>
        <dbReference type="ARBA" id="ARBA00001974"/>
    </source>
</evidence>
<protein>
    <recommendedName>
        <fullName evidence="4">L-ornithine N(5)-monooxygenase [NAD(P)H]</fullName>
        <ecNumber evidence="4">1.14.13.196</ecNumber>
    </recommendedName>
</protein>
<keyword evidence="7" id="KW-0521">NADP</keyword>
<gene>
    <name evidence="11" type="ORF">QQS21_008394</name>
</gene>
<evidence type="ECO:0000313" key="12">
    <source>
        <dbReference type="Proteomes" id="UP001251528"/>
    </source>
</evidence>
<dbReference type="GO" id="GO:0016491">
    <property type="term" value="F:oxidoreductase activity"/>
    <property type="evidence" value="ECO:0007669"/>
    <property type="project" value="UniProtKB-KW"/>
</dbReference>
<evidence type="ECO:0000313" key="11">
    <source>
        <dbReference type="EMBL" id="KAK2593874.1"/>
    </source>
</evidence>
<keyword evidence="6" id="KW-0274">FAD</keyword>
<dbReference type="Pfam" id="PF13434">
    <property type="entry name" value="Lys_Orn_oxgnase"/>
    <property type="match status" value="1"/>
</dbReference>
<dbReference type="Gene3D" id="3.50.50.60">
    <property type="entry name" value="FAD/NAD(P)-binding domain"/>
    <property type="match status" value="1"/>
</dbReference>
<evidence type="ECO:0000256" key="5">
    <source>
        <dbReference type="ARBA" id="ARBA00022630"/>
    </source>
</evidence>
<dbReference type="Proteomes" id="UP001251528">
    <property type="component" value="Unassembled WGS sequence"/>
</dbReference>
<comment type="catalytic activity">
    <reaction evidence="10">
        <text>L-ornithine + NADH + O2 = N(5)-hydroxy-L-ornithine + NAD(+) + H2O</text>
        <dbReference type="Rhea" id="RHEA:41512"/>
        <dbReference type="ChEBI" id="CHEBI:15377"/>
        <dbReference type="ChEBI" id="CHEBI:15379"/>
        <dbReference type="ChEBI" id="CHEBI:46911"/>
        <dbReference type="ChEBI" id="CHEBI:57540"/>
        <dbReference type="ChEBI" id="CHEBI:57945"/>
        <dbReference type="ChEBI" id="CHEBI:78275"/>
        <dbReference type="EC" id="1.14.13.196"/>
    </reaction>
</comment>
<comment type="similarity">
    <text evidence="3">Belongs to the lysine N(6)-hydroxylase/L-ornithine N(5)-oxygenase family.</text>
</comment>
<comment type="cofactor">
    <cofactor evidence="1">
        <name>FAD</name>
        <dbReference type="ChEBI" id="CHEBI:57692"/>
    </cofactor>
</comment>
<dbReference type="PANTHER" id="PTHR23023">
    <property type="entry name" value="DIMETHYLANILINE MONOOXYGENASE"/>
    <property type="match status" value="1"/>
</dbReference>
<dbReference type="InterPro" id="IPR050346">
    <property type="entry name" value="FMO-like"/>
</dbReference>
<comment type="caution">
    <text evidence="11">The sequence shown here is derived from an EMBL/GenBank/DDBJ whole genome shotgun (WGS) entry which is preliminary data.</text>
</comment>
<keyword evidence="8" id="KW-0560">Oxidoreductase</keyword>